<organism evidence="2 3">
    <name type="scientific">Nonomuraea jiangxiensis</name>
    <dbReference type="NCBI Taxonomy" id="633440"/>
    <lineage>
        <taxon>Bacteria</taxon>
        <taxon>Bacillati</taxon>
        <taxon>Actinomycetota</taxon>
        <taxon>Actinomycetes</taxon>
        <taxon>Streptosporangiales</taxon>
        <taxon>Streptosporangiaceae</taxon>
        <taxon>Nonomuraea</taxon>
    </lineage>
</organism>
<dbReference type="Proteomes" id="UP000199202">
    <property type="component" value="Unassembled WGS sequence"/>
</dbReference>
<proteinExistence type="predicted"/>
<dbReference type="STRING" id="633440.SAMN05421869_11371"/>
<feature type="region of interest" description="Disordered" evidence="1">
    <location>
        <begin position="16"/>
        <end position="44"/>
    </location>
</feature>
<dbReference type="AlphaFoldDB" id="A0A1G8XTH8"/>
<evidence type="ECO:0000313" key="3">
    <source>
        <dbReference type="Proteomes" id="UP000199202"/>
    </source>
</evidence>
<dbReference type="RefSeq" id="WP_090937302.1">
    <property type="nucleotide sequence ID" value="NZ_FNDJ01000013.1"/>
</dbReference>
<dbReference type="EMBL" id="FNDJ01000013">
    <property type="protein sequence ID" value="SDJ93851.1"/>
    <property type="molecule type" value="Genomic_DNA"/>
</dbReference>
<sequence length="70" mass="7803">MNDPIRAWHQARQYRGFTLPDPPPVPAEPYPVESLTPGAGMRADPEVPDVFNRFLRDQLDGAYGSTIGSY</sequence>
<accession>A0A1G8XTH8</accession>
<gene>
    <name evidence="2" type="ORF">SAMN05421869_11371</name>
</gene>
<protein>
    <submittedName>
        <fullName evidence="2">Uncharacterized protein</fullName>
    </submittedName>
</protein>
<evidence type="ECO:0000256" key="1">
    <source>
        <dbReference type="SAM" id="MobiDB-lite"/>
    </source>
</evidence>
<evidence type="ECO:0000313" key="2">
    <source>
        <dbReference type="EMBL" id="SDJ93851.1"/>
    </source>
</evidence>
<reference evidence="2 3" key="1">
    <citation type="submission" date="2016-10" db="EMBL/GenBank/DDBJ databases">
        <authorList>
            <person name="de Groot N.N."/>
        </authorList>
    </citation>
    <scope>NUCLEOTIDE SEQUENCE [LARGE SCALE GENOMIC DNA]</scope>
    <source>
        <strain evidence="2 3">CGMCC 4.6533</strain>
    </source>
</reference>
<keyword evidence="3" id="KW-1185">Reference proteome</keyword>
<name>A0A1G8XTH8_9ACTN</name>
<dbReference type="OrthoDB" id="9903612at2"/>
<feature type="compositionally biased region" description="Pro residues" evidence="1">
    <location>
        <begin position="20"/>
        <end position="29"/>
    </location>
</feature>